<evidence type="ECO:0000256" key="1">
    <source>
        <dbReference type="SAM" id="MobiDB-lite"/>
    </source>
</evidence>
<dbReference type="OMA" id="RRVHPTR"/>
<dbReference type="Gramene" id="CDY00392">
    <property type="protein sequence ID" value="CDY00392"/>
    <property type="gene ID" value="GSBRNA2T00110019001"/>
</dbReference>
<feature type="region of interest" description="Disordered" evidence="1">
    <location>
        <begin position="43"/>
        <end position="71"/>
    </location>
</feature>
<proteinExistence type="predicted"/>
<dbReference type="AlphaFoldDB" id="A0A816M729"/>
<reference evidence="2" key="1">
    <citation type="submission" date="2021-01" db="EMBL/GenBank/DDBJ databases">
        <authorList>
            <consortium name="Genoscope - CEA"/>
            <person name="William W."/>
        </authorList>
    </citation>
    <scope>NUCLEOTIDE SEQUENCE</scope>
</reference>
<protein>
    <submittedName>
        <fullName evidence="2">(rape) hypothetical protein</fullName>
    </submittedName>
</protein>
<accession>A0A816M729</accession>
<dbReference type="EMBL" id="HG994371">
    <property type="protein sequence ID" value="CAF1980371.1"/>
    <property type="molecule type" value="Genomic_DNA"/>
</dbReference>
<gene>
    <name evidence="2" type="ORF">DARMORV10_C07P22060.1</name>
</gene>
<sequence length="71" mass="7465">MSSKGEDSSSMADRMVKKDTASVIPVERKLVKTMVVKTIISAFTPSGCTGGSEPTGNGNGNGGRRVHPTRR</sequence>
<feature type="region of interest" description="Disordered" evidence="1">
    <location>
        <begin position="1"/>
        <end position="20"/>
    </location>
</feature>
<feature type="compositionally biased region" description="Polar residues" evidence="1">
    <location>
        <begin position="43"/>
        <end position="55"/>
    </location>
</feature>
<name>A0A816M729_BRANA</name>
<organism evidence="2">
    <name type="scientific">Brassica napus</name>
    <name type="common">Rape</name>
    <dbReference type="NCBI Taxonomy" id="3708"/>
    <lineage>
        <taxon>Eukaryota</taxon>
        <taxon>Viridiplantae</taxon>
        <taxon>Streptophyta</taxon>
        <taxon>Embryophyta</taxon>
        <taxon>Tracheophyta</taxon>
        <taxon>Spermatophyta</taxon>
        <taxon>Magnoliopsida</taxon>
        <taxon>eudicotyledons</taxon>
        <taxon>Gunneridae</taxon>
        <taxon>Pentapetalae</taxon>
        <taxon>rosids</taxon>
        <taxon>malvids</taxon>
        <taxon>Brassicales</taxon>
        <taxon>Brassicaceae</taxon>
        <taxon>Brassiceae</taxon>
        <taxon>Brassica</taxon>
    </lineage>
</organism>
<evidence type="ECO:0000313" key="2">
    <source>
        <dbReference type="EMBL" id="CAF1980371.1"/>
    </source>
</evidence>
<dbReference type="Proteomes" id="UP001295469">
    <property type="component" value="Chromosome C07"/>
</dbReference>